<name>A0A508X1Z2_9HYPH</name>
<protein>
    <submittedName>
        <fullName evidence="2">Inner membrane protein YbaN</fullName>
    </submittedName>
</protein>
<dbReference type="PANTHER" id="PTHR35813">
    <property type="entry name" value="INNER MEMBRANE PROTEIN YBAN"/>
    <property type="match status" value="1"/>
</dbReference>
<evidence type="ECO:0000313" key="2">
    <source>
        <dbReference type="EMBL" id="VTZ62951.1"/>
    </source>
</evidence>
<dbReference type="EMBL" id="CABFNB010000114">
    <property type="protein sequence ID" value="VTZ62951.1"/>
    <property type="molecule type" value="Genomic_DNA"/>
</dbReference>
<dbReference type="PIRSF" id="PIRSF016789">
    <property type="entry name" value="DUF454"/>
    <property type="match status" value="1"/>
</dbReference>
<dbReference type="RefSeq" id="WP_127617919.1">
    <property type="nucleotide sequence ID" value="NZ_CABFNB010000114.1"/>
</dbReference>
<proteinExistence type="predicted"/>
<accession>A0A508X1Z2</accession>
<dbReference type="InterPro" id="IPR007401">
    <property type="entry name" value="DUF454"/>
</dbReference>
<keyword evidence="1" id="KW-1133">Transmembrane helix</keyword>
<sequence>MNLSVRLALLGLAWMMVGLATAGIFLPLLPTTPFLLLAAWLFSRSSPRLEQWLAGHALFGPPLRDWRDAGAIARRNKICAILLMALGLAYFWLAIEPPAIGLLAVAATMIACGIFIATRPEPPNK</sequence>
<keyword evidence="1" id="KW-0472">Membrane</keyword>
<dbReference type="Pfam" id="PF04304">
    <property type="entry name" value="DUF454"/>
    <property type="match status" value="1"/>
</dbReference>
<dbReference type="PANTHER" id="PTHR35813:SF1">
    <property type="entry name" value="INNER MEMBRANE PROTEIN YBAN"/>
    <property type="match status" value="1"/>
</dbReference>
<dbReference type="GO" id="GO:0005886">
    <property type="term" value="C:plasma membrane"/>
    <property type="evidence" value="ECO:0007669"/>
    <property type="project" value="TreeGrafter"/>
</dbReference>
<dbReference type="AlphaFoldDB" id="A0A508X1Z2"/>
<reference evidence="2" key="1">
    <citation type="submission" date="2019-06" db="EMBL/GenBank/DDBJ databases">
        <authorList>
            <person name="Le Quere A."/>
            <person name="Colella S."/>
        </authorList>
    </citation>
    <scope>NUCLEOTIDE SEQUENCE</scope>
    <source>
        <strain evidence="2">EmedicaeMD41</strain>
    </source>
</reference>
<gene>
    <name evidence="2" type="primary">ybaN</name>
    <name evidence="2" type="ORF">EMEDMD4_470003</name>
</gene>
<feature type="transmembrane region" description="Helical" evidence="1">
    <location>
        <begin position="12"/>
        <end position="42"/>
    </location>
</feature>
<feature type="transmembrane region" description="Helical" evidence="1">
    <location>
        <begin position="99"/>
        <end position="118"/>
    </location>
</feature>
<organism evidence="2">
    <name type="scientific">Sinorhizobium medicae</name>
    <dbReference type="NCBI Taxonomy" id="110321"/>
    <lineage>
        <taxon>Bacteria</taxon>
        <taxon>Pseudomonadati</taxon>
        <taxon>Pseudomonadota</taxon>
        <taxon>Alphaproteobacteria</taxon>
        <taxon>Hyphomicrobiales</taxon>
        <taxon>Rhizobiaceae</taxon>
        <taxon>Sinorhizobium/Ensifer group</taxon>
        <taxon>Sinorhizobium</taxon>
    </lineage>
</organism>
<keyword evidence="1" id="KW-0812">Transmembrane</keyword>
<evidence type="ECO:0000256" key="1">
    <source>
        <dbReference type="SAM" id="Phobius"/>
    </source>
</evidence>
<feature type="transmembrane region" description="Helical" evidence="1">
    <location>
        <begin position="76"/>
        <end position="93"/>
    </location>
</feature>
<dbReference type="Proteomes" id="UP000507954">
    <property type="component" value="Unassembled WGS sequence"/>
</dbReference>